<dbReference type="PROSITE" id="PS00194">
    <property type="entry name" value="THIOREDOXIN_1"/>
    <property type="match status" value="1"/>
</dbReference>
<feature type="domain" description="Thioredoxin" evidence="4">
    <location>
        <begin position="196"/>
        <end position="333"/>
    </location>
</feature>
<dbReference type="GO" id="GO:0003756">
    <property type="term" value="F:protein disulfide isomerase activity"/>
    <property type="evidence" value="ECO:0007669"/>
    <property type="project" value="TreeGrafter"/>
</dbReference>
<reference evidence="7 8" key="1">
    <citation type="submission" date="2018-08" db="EMBL/GenBank/DDBJ databases">
        <title>Aphanomyces genome sequencing and annotation.</title>
        <authorList>
            <person name="Minardi D."/>
            <person name="Oidtmann B."/>
            <person name="Van Der Giezen M."/>
            <person name="Studholme D.J."/>
        </authorList>
    </citation>
    <scope>NUCLEOTIDE SEQUENCE [LARGE SCALE GENOMIC DNA]</scope>
    <source>
        <strain evidence="6 7">Da</strain>
        <strain evidence="5 8">Sv</strain>
    </source>
</reference>
<dbReference type="SUPFAM" id="SSF52833">
    <property type="entry name" value="Thioredoxin-like"/>
    <property type="match status" value="2"/>
</dbReference>
<keyword evidence="2" id="KW-0812">Transmembrane</keyword>
<organism evidence="6 7">
    <name type="scientific">Aphanomyces astaci</name>
    <name type="common">Crayfish plague agent</name>
    <dbReference type="NCBI Taxonomy" id="112090"/>
    <lineage>
        <taxon>Eukaryota</taxon>
        <taxon>Sar</taxon>
        <taxon>Stramenopiles</taxon>
        <taxon>Oomycota</taxon>
        <taxon>Saprolegniomycetes</taxon>
        <taxon>Saprolegniales</taxon>
        <taxon>Verrucalvaceae</taxon>
        <taxon>Aphanomyces</taxon>
    </lineage>
</organism>
<evidence type="ECO:0000256" key="3">
    <source>
        <dbReference type="SAM" id="SignalP"/>
    </source>
</evidence>
<proteinExistence type="inferred from homology"/>
<dbReference type="PROSITE" id="PS51352">
    <property type="entry name" value="THIOREDOXIN_2"/>
    <property type="match status" value="2"/>
</dbReference>
<protein>
    <recommendedName>
        <fullName evidence="4">Thioredoxin domain-containing protein</fullName>
    </recommendedName>
</protein>
<evidence type="ECO:0000256" key="1">
    <source>
        <dbReference type="ARBA" id="ARBA00006347"/>
    </source>
</evidence>
<dbReference type="PANTHER" id="PTHR45672:SF11">
    <property type="entry name" value="PROTEIN DISULFIDE-ISOMERASE C17H9.14C"/>
    <property type="match status" value="1"/>
</dbReference>
<comment type="caution">
    <text evidence="6">The sequence shown here is derived from an EMBL/GenBank/DDBJ whole genome shotgun (WGS) entry which is preliminary data.</text>
</comment>
<dbReference type="Proteomes" id="UP000285430">
    <property type="component" value="Unassembled WGS sequence"/>
</dbReference>
<dbReference type="GO" id="GO:0005783">
    <property type="term" value="C:endoplasmic reticulum"/>
    <property type="evidence" value="ECO:0007669"/>
    <property type="project" value="TreeGrafter"/>
</dbReference>
<evidence type="ECO:0000313" key="5">
    <source>
        <dbReference type="EMBL" id="RHY89732.1"/>
    </source>
</evidence>
<keyword evidence="3" id="KW-0732">Signal</keyword>
<accession>A0A418F7P4</accession>
<name>A0A418F7P4_APHAT</name>
<dbReference type="Pfam" id="PF00085">
    <property type="entry name" value="Thioredoxin"/>
    <property type="match status" value="3"/>
</dbReference>
<evidence type="ECO:0000313" key="7">
    <source>
        <dbReference type="Proteomes" id="UP000285430"/>
    </source>
</evidence>
<dbReference type="CDD" id="cd02961">
    <property type="entry name" value="PDI_a_family"/>
    <property type="match status" value="2"/>
</dbReference>
<dbReference type="InterPro" id="IPR036249">
    <property type="entry name" value="Thioredoxin-like_sf"/>
</dbReference>
<dbReference type="Gene3D" id="3.40.30.10">
    <property type="entry name" value="Glutaredoxin"/>
    <property type="match status" value="2"/>
</dbReference>
<dbReference type="PRINTS" id="PR00421">
    <property type="entry name" value="THIOREDOXIN"/>
</dbReference>
<dbReference type="EMBL" id="QUTH01002583">
    <property type="protein sequence ID" value="RHZ25145.1"/>
    <property type="molecule type" value="Genomic_DNA"/>
</dbReference>
<feature type="domain" description="Thioredoxin" evidence="4">
    <location>
        <begin position="11"/>
        <end position="137"/>
    </location>
</feature>
<dbReference type="InterPro" id="IPR051063">
    <property type="entry name" value="PDI"/>
</dbReference>
<comment type="similarity">
    <text evidence="1">Belongs to the protein disulfide isomerase family.</text>
</comment>
<keyword evidence="2" id="KW-0472">Membrane</keyword>
<evidence type="ECO:0000313" key="6">
    <source>
        <dbReference type="EMBL" id="RHZ25145.1"/>
    </source>
</evidence>
<dbReference type="VEuPathDB" id="FungiDB:H257_02742"/>
<evidence type="ECO:0000256" key="2">
    <source>
        <dbReference type="SAM" id="Phobius"/>
    </source>
</evidence>
<gene>
    <name evidence="5" type="ORF">DYB35_004857</name>
    <name evidence="6" type="ORF">DYB37_005554</name>
</gene>
<evidence type="ECO:0000313" key="8">
    <source>
        <dbReference type="Proteomes" id="UP000285712"/>
    </source>
</evidence>
<evidence type="ECO:0000259" key="4">
    <source>
        <dbReference type="PROSITE" id="PS51352"/>
    </source>
</evidence>
<feature type="transmembrane region" description="Helical" evidence="2">
    <location>
        <begin position="363"/>
        <end position="384"/>
    </location>
</feature>
<dbReference type="PANTHER" id="PTHR45672">
    <property type="entry name" value="PROTEIN DISULFIDE-ISOMERASE C17H9.14C-RELATED"/>
    <property type="match status" value="1"/>
</dbReference>
<dbReference type="Proteomes" id="UP000285712">
    <property type="component" value="Unassembled WGS sequence"/>
</dbReference>
<dbReference type="InterPro" id="IPR017937">
    <property type="entry name" value="Thioredoxin_CS"/>
</dbReference>
<feature type="signal peptide" evidence="3">
    <location>
        <begin position="1"/>
        <end position="27"/>
    </location>
</feature>
<dbReference type="AlphaFoldDB" id="A0A418F7P4"/>
<dbReference type="EMBL" id="QUTG01003916">
    <property type="protein sequence ID" value="RHY89732.1"/>
    <property type="molecule type" value="Genomic_DNA"/>
</dbReference>
<sequence>MMGRALSSVTAAALWVVAAFLLAGVNANGGAEVLTEDSFDARTSSGGVWLVKFYAPWCGHCKSLAPIFDKLVSDEALKGQDVHVGKVDCTVQKTVCQRFDVKSYPTLKVITNSLSFDYAGRRDRDALVEFALGGYKVGTCTFRGKPHKPRVLLCSRRLAKTCCRSLNSVRVVCIRLSDVVVAHRLVIVEEKARREEQELVDAEKASLVVTLSSSSFDDHVHEKSEPWLLKFYAPWCGHCKRLVRPSRTYLMAGSHQSMRPQAPVWDKLSADLHAKHDPTRVGKVDCTKHRRVCSRFDVNGYPSLVYVRNGQVYPYDGARSLEGFHEFVTTGYSKVESTGPIPNESFVGSIVDTILEWAVEHTIWAVLAGILALALIVALLVALLDYCMGDEEYQVPHHRLQEAEALLQQKTDDQKVVDGENKTD</sequence>
<keyword evidence="2" id="KW-1133">Transmembrane helix</keyword>
<dbReference type="InterPro" id="IPR013766">
    <property type="entry name" value="Thioredoxin_domain"/>
</dbReference>
<dbReference type="GO" id="GO:0006457">
    <property type="term" value="P:protein folding"/>
    <property type="evidence" value="ECO:0007669"/>
    <property type="project" value="TreeGrafter"/>
</dbReference>
<feature type="chain" id="PRO_5036106366" description="Thioredoxin domain-containing protein" evidence="3">
    <location>
        <begin position="28"/>
        <end position="424"/>
    </location>
</feature>